<evidence type="ECO:0000256" key="1">
    <source>
        <dbReference type="ARBA" id="ARBA00023015"/>
    </source>
</evidence>
<gene>
    <name evidence="5" type="ORF">NX780_13960</name>
</gene>
<dbReference type="EMBL" id="JANUHA010000009">
    <property type="protein sequence ID" value="MCS0597451.1"/>
    <property type="molecule type" value="Genomic_DNA"/>
</dbReference>
<dbReference type="NCBIfam" id="NF033788">
    <property type="entry name" value="HTH_metalloreg"/>
    <property type="match status" value="1"/>
</dbReference>
<protein>
    <submittedName>
        <fullName evidence="5">Autorepressor SdpR family transcription factor</fullName>
    </submittedName>
</protein>
<feature type="domain" description="HTH arsR-type" evidence="4">
    <location>
        <begin position="1"/>
        <end position="87"/>
    </location>
</feature>
<accession>A0ABT2AMS3</accession>
<dbReference type="SUPFAM" id="SSF46785">
    <property type="entry name" value="Winged helix' DNA-binding domain"/>
    <property type="match status" value="1"/>
</dbReference>
<dbReference type="InterPro" id="IPR036390">
    <property type="entry name" value="WH_DNA-bd_sf"/>
</dbReference>
<dbReference type="InterPro" id="IPR001845">
    <property type="entry name" value="HTH_ArsR_DNA-bd_dom"/>
</dbReference>
<dbReference type="PANTHER" id="PTHR33154:SF33">
    <property type="entry name" value="TRANSCRIPTIONAL REPRESSOR SDPR"/>
    <property type="match status" value="1"/>
</dbReference>
<dbReference type="InterPro" id="IPR047796">
    <property type="entry name" value="SdpR-like_repress"/>
</dbReference>
<keyword evidence="3" id="KW-0804">Transcription</keyword>
<dbReference type="NCBIfam" id="NF033789">
    <property type="entry name" value="repress_SdpR"/>
    <property type="match status" value="1"/>
</dbReference>
<evidence type="ECO:0000313" key="6">
    <source>
        <dbReference type="Proteomes" id="UP001206572"/>
    </source>
</evidence>
<sequence length="102" mass="11057">MTSVFKALSDPTRRAILQHLQQGPMGAGELAELFDVSKPTMSAHFAVLVAAGLIEPEKQGRTITYRLRLSVLEDALLGFAQVFGLNVSRSEPSSTPSKKEQS</sequence>
<dbReference type="Proteomes" id="UP001206572">
    <property type="component" value="Unassembled WGS sequence"/>
</dbReference>
<name>A0ABT2AMS3_9BURK</name>
<organism evidence="5 6">
    <name type="scientific">Massilia agri</name>
    <dbReference type="NCBI Taxonomy" id="1886785"/>
    <lineage>
        <taxon>Bacteria</taxon>
        <taxon>Pseudomonadati</taxon>
        <taxon>Pseudomonadota</taxon>
        <taxon>Betaproteobacteria</taxon>
        <taxon>Burkholderiales</taxon>
        <taxon>Oxalobacteraceae</taxon>
        <taxon>Telluria group</taxon>
        <taxon>Massilia</taxon>
    </lineage>
</organism>
<dbReference type="PRINTS" id="PR00778">
    <property type="entry name" value="HTHARSR"/>
</dbReference>
<keyword evidence="1" id="KW-0805">Transcription regulation</keyword>
<reference evidence="5 6" key="1">
    <citation type="submission" date="2022-08" db="EMBL/GenBank/DDBJ databases">
        <title>Reclassification of Massilia species as members of the genera Telluria, Duganella, Pseudoduganella, Mokoshia gen. nov. and Zemynaea gen. nov. using orthogonal and non-orthogonal genome-based approaches.</title>
        <authorList>
            <person name="Bowman J.P."/>
        </authorList>
    </citation>
    <scope>NUCLEOTIDE SEQUENCE [LARGE SCALE GENOMIC DNA]</scope>
    <source>
        <strain evidence="5 6">JCM 31661</strain>
    </source>
</reference>
<proteinExistence type="predicted"/>
<evidence type="ECO:0000313" key="5">
    <source>
        <dbReference type="EMBL" id="MCS0597451.1"/>
    </source>
</evidence>
<dbReference type="InterPro" id="IPR011991">
    <property type="entry name" value="ArsR-like_HTH"/>
</dbReference>
<keyword evidence="2" id="KW-0238">DNA-binding</keyword>
<dbReference type="PANTHER" id="PTHR33154">
    <property type="entry name" value="TRANSCRIPTIONAL REGULATOR, ARSR FAMILY"/>
    <property type="match status" value="1"/>
</dbReference>
<keyword evidence="6" id="KW-1185">Reference proteome</keyword>
<dbReference type="Gene3D" id="1.10.10.10">
    <property type="entry name" value="Winged helix-like DNA-binding domain superfamily/Winged helix DNA-binding domain"/>
    <property type="match status" value="1"/>
</dbReference>
<comment type="caution">
    <text evidence="5">The sequence shown here is derived from an EMBL/GenBank/DDBJ whole genome shotgun (WGS) entry which is preliminary data.</text>
</comment>
<dbReference type="RefSeq" id="WP_258828477.1">
    <property type="nucleotide sequence ID" value="NZ_JANUHA010000009.1"/>
</dbReference>
<evidence type="ECO:0000256" key="3">
    <source>
        <dbReference type="ARBA" id="ARBA00023163"/>
    </source>
</evidence>
<dbReference type="CDD" id="cd00090">
    <property type="entry name" value="HTH_ARSR"/>
    <property type="match status" value="1"/>
</dbReference>
<evidence type="ECO:0000256" key="2">
    <source>
        <dbReference type="ARBA" id="ARBA00023125"/>
    </source>
</evidence>
<dbReference type="InterPro" id="IPR051081">
    <property type="entry name" value="HTH_MetalResp_TranReg"/>
</dbReference>
<dbReference type="SMART" id="SM00418">
    <property type="entry name" value="HTH_ARSR"/>
    <property type="match status" value="1"/>
</dbReference>
<dbReference type="PROSITE" id="PS50987">
    <property type="entry name" value="HTH_ARSR_2"/>
    <property type="match status" value="1"/>
</dbReference>
<dbReference type="InterPro" id="IPR036388">
    <property type="entry name" value="WH-like_DNA-bd_sf"/>
</dbReference>
<evidence type="ECO:0000259" key="4">
    <source>
        <dbReference type="PROSITE" id="PS50987"/>
    </source>
</evidence>
<dbReference type="Pfam" id="PF12840">
    <property type="entry name" value="HTH_20"/>
    <property type="match status" value="1"/>
</dbReference>